<feature type="region of interest" description="Disordered" evidence="1">
    <location>
        <begin position="2274"/>
        <end position="2297"/>
    </location>
</feature>
<feature type="region of interest" description="Disordered" evidence="1">
    <location>
        <begin position="1232"/>
        <end position="1258"/>
    </location>
</feature>
<feature type="region of interest" description="Disordered" evidence="1">
    <location>
        <begin position="1531"/>
        <end position="1576"/>
    </location>
</feature>
<dbReference type="Proteomes" id="UP000221165">
    <property type="component" value="Unassembled WGS sequence"/>
</dbReference>
<dbReference type="EMBL" id="MIGC01000157">
    <property type="protein sequence ID" value="PHJ25782.1"/>
    <property type="molecule type" value="Genomic_DNA"/>
</dbReference>
<dbReference type="Pfam" id="PF24656">
    <property type="entry name" value="CEPT76_peptidase"/>
    <property type="match status" value="1"/>
</dbReference>
<feature type="region of interest" description="Disordered" evidence="1">
    <location>
        <begin position="1605"/>
        <end position="1638"/>
    </location>
</feature>
<feature type="compositionally biased region" description="Basic and acidic residues" evidence="1">
    <location>
        <begin position="1692"/>
        <end position="1709"/>
    </location>
</feature>
<feature type="region of interest" description="Disordered" evidence="1">
    <location>
        <begin position="1415"/>
        <end position="1445"/>
    </location>
</feature>
<feature type="compositionally biased region" description="Acidic residues" evidence="1">
    <location>
        <begin position="595"/>
        <end position="609"/>
    </location>
</feature>
<feature type="compositionally biased region" description="Basic and acidic residues" evidence="1">
    <location>
        <begin position="2186"/>
        <end position="2202"/>
    </location>
</feature>
<feature type="compositionally biased region" description="Low complexity" evidence="1">
    <location>
        <begin position="1923"/>
        <end position="1938"/>
    </location>
</feature>
<accession>A0A2C6LGQ0</accession>
<dbReference type="PROSITE" id="PS50004">
    <property type="entry name" value="C2"/>
    <property type="match status" value="1"/>
</dbReference>
<feature type="region of interest" description="Disordered" evidence="1">
    <location>
        <begin position="61"/>
        <end position="105"/>
    </location>
</feature>
<feature type="compositionally biased region" description="Acidic residues" evidence="1">
    <location>
        <begin position="95"/>
        <end position="105"/>
    </location>
</feature>
<feature type="region of interest" description="Disordered" evidence="1">
    <location>
        <begin position="2387"/>
        <end position="2434"/>
    </location>
</feature>
<feature type="compositionally biased region" description="Basic and acidic residues" evidence="1">
    <location>
        <begin position="1415"/>
        <end position="1435"/>
    </location>
</feature>
<dbReference type="GeneID" id="94423808"/>
<reference evidence="3 4" key="1">
    <citation type="journal article" date="2017" name="Int. J. Parasitol.">
        <title>The genome of the protozoan parasite Cystoisospora suis and a reverse vaccinology approach to identify vaccine candidates.</title>
        <authorList>
            <person name="Palmieri N."/>
            <person name="Shrestha A."/>
            <person name="Ruttkowski B."/>
            <person name="Beck T."/>
            <person name="Vogl C."/>
            <person name="Tomley F."/>
            <person name="Blake D.P."/>
            <person name="Joachim A."/>
        </authorList>
    </citation>
    <scope>NUCLEOTIDE SEQUENCE [LARGE SCALE GENOMIC DNA]</scope>
    <source>
        <strain evidence="3 4">Wien I</strain>
    </source>
</reference>
<dbReference type="PANTHER" id="PTHR46436:SF2">
    <property type="entry name" value="CHROMOSOME UNDETERMINED SCAFFOLD_119, WHOLE GENOME SHOTGUN SEQUENCE"/>
    <property type="match status" value="1"/>
</dbReference>
<feature type="compositionally biased region" description="Basic and acidic residues" evidence="1">
    <location>
        <begin position="574"/>
        <end position="594"/>
    </location>
</feature>
<gene>
    <name evidence="3" type="ORF">CSUI_000363</name>
</gene>
<feature type="region of interest" description="Disordered" evidence="1">
    <location>
        <begin position="1901"/>
        <end position="2116"/>
    </location>
</feature>
<dbReference type="PANTHER" id="PTHR46436">
    <property type="entry name" value="CENTROSOMAL PROTEIN OF 76 KDA"/>
    <property type="match status" value="1"/>
</dbReference>
<dbReference type="InterPro" id="IPR000008">
    <property type="entry name" value="C2_dom"/>
</dbReference>
<feature type="region of interest" description="Disordered" evidence="1">
    <location>
        <begin position="1797"/>
        <end position="1833"/>
    </location>
</feature>
<feature type="compositionally biased region" description="Basic and acidic residues" evidence="1">
    <location>
        <begin position="1972"/>
        <end position="1982"/>
    </location>
</feature>
<feature type="region of interest" description="Disordered" evidence="1">
    <location>
        <begin position="572"/>
        <end position="613"/>
    </location>
</feature>
<dbReference type="SMART" id="SM00239">
    <property type="entry name" value="C2"/>
    <property type="match status" value="1"/>
</dbReference>
<dbReference type="Pfam" id="PF00168">
    <property type="entry name" value="C2"/>
    <property type="match status" value="1"/>
</dbReference>
<dbReference type="RefSeq" id="XP_067927428.1">
    <property type="nucleotide sequence ID" value="XM_068060597.1"/>
</dbReference>
<feature type="compositionally biased region" description="Polar residues" evidence="1">
    <location>
        <begin position="1552"/>
        <end position="1562"/>
    </location>
</feature>
<feature type="region of interest" description="Disordered" evidence="1">
    <location>
        <begin position="2242"/>
        <end position="2261"/>
    </location>
</feature>
<evidence type="ECO:0000259" key="2">
    <source>
        <dbReference type="PROSITE" id="PS50004"/>
    </source>
</evidence>
<dbReference type="VEuPathDB" id="ToxoDB:CSUI_000363"/>
<feature type="compositionally biased region" description="Polar residues" evidence="1">
    <location>
        <begin position="2014"/>
        <end position="2023"/>
    </location>
</feature>
<feature type="compositionally biased region" description="Low complexity" evidence="1">
    <location>
        <begin position="2274"/>
        <end position="2284"/>
    </location>
</feature>
<feature type="compositionally biased region" description="Basic and acidic residues" evidence="1">
    <location>
        <begin position="7"/>
        <end position="25"/>
    </location>
</feature>
<feature type="compositionally biased region" description="Polar residues" evidence="1">
    <location>
        <begin position="1824"/>
        <end position="1833"/>
    </location>
</feature>
<feature type="compositionally biased region" description="Acidic residues" evidence="1">
    <location>
        <begin position="2203"/>
        <end position="2213"/>
    </location>
</feature>
<feature type="compositionally biased region" description="Basic and acidic residues" evidence="1">
    <location>
        <begin position="1801"/>
        <end position="1821"/>
    </location>
</feature>
<dbReference type="InterPro" id="IPR056290">
    <property type="entry name" value="CEPT76/DRC7_peptidase-like_dom"/>
</dbReference>
<dbReference type="CDD" id="cd00030">
    <property type="entry name" value="C2"/>
    <property type="match status" value="1"/>
</dbReference>
<feature type="region of interest" description="Disordered" evidence="1">
    <location>
        <begin position="1653"/>
        <end position="1709"/>
    </location>
</feature>
<dbReference type="Gene3D" id="2.60.40.150">
    <property type="entry name" value="C2 domain"/>
    <property type="match status" value="1"/>
</dbReference>
<feature type="compositionally biased region" description="Basic and acidic residues" evidence="1">
    <location>
        <begin position="1232"/>
        <end position="1248"/>
    </location>
</feature>
<feature type="domain" description="C2" evidence="2">
    <location>
        <begin position="428"/>
        <end position="567"/>
    </location>
</feature>
<feature type="compositionally biased region" description="Low complexity" evidence="1">
    <location>
        <begin position="2060"/>
        <end position="2070"/>
    </location>
</feature>
<evidence type="ECO:0000256" key="1">
    <source>
        <dbReference type="SAM" id="MobiDB-lite"/>
    </source>
</evidence>
<sequence>MAKKDKKQSNRRENLQNKYAEKLNDNEVWGLNADEFEEDEGLEDHEKGVKLFDFDVHGRKKRPEGYAAGFGTEVASTTETTSTSGTETSTTETDTSSEESYEFDDEDFAELQRLRRSNRPDAPRDPMDRLRMWESSFFINSFMNLENKEQYFFYTITFGHVNKSRRIRGSLRRRSLYTPGYYLRPGEFRPLAAPLVIWPFKVFLLPYNQLKSFCVTIEMWKINELSFNTLHASARLTLQEIVDSEHEFQILLKRKIAGKKRSYEVHKMRATLMLNEVFDIDLSLDSWWFLPDKAMPKKIRDVPKQLLFNAPVRGRSGLRNTRKTTVSKSNYWLDAGFFRYRGTLQSISNNYITATLLYTRPKEWYRPPAHLGLCIMALKSVLQYPLFRGIVKKLTTDPRKFQQGELIGNIRCFIRSVGVHEYEEIANRPAQPLAGAALVTQLNLKEQYLVVRLFKCENLPAANADAYTSDPIVKIKWDAMVNISSKRENTLRPVYNQNFYFPVRLLDPRERSDKRLRETALPLDLYTKGPVIFEVWDNDELTSDFLGGGEVHLNSVWKEGSWELRCLAEGMGQEDDKTRLPDGRPAEFATKRLDDQEDEHDDDDEDLDEPVVSSDVRGATVPYEWPYETLTLRKILELKGSTLPPTPQGKSSLWFEMFFIPPMPGDVELPDPPQVKSNNDVWNQVTKRWNSDFHKWQKMYLEWFPEALGDRRFLSTAEHMQTRGVFPLPSFVAPIAVPSQISAEGELLHWIQNITFLSPPKQMRDGRIARWQVPSTILVTRKGGVNDHAVLLCSCLLGLDYDAYVCKGTINEGRDEHVWVMTRHAGGWVMMWEATTKKRYNLPYRWGFPPQGPPQGIVALENQRLQEEAERYWEGLFLQEWFQWSMQQGEAAAQAELAANANAVPDVELYGDELVADEVIDPDLVIGEEGAGAESIAANRTRAVQKRVDKDKMKKVLQSQIEVLPISPIKTLLDPSKTLSYLPYSSIEVVFNNFQLWGNLQNHHPACITYDMEDEWKWRPLLMEPADPIDSDVLLAPPIRDKKCQLLSEDLASSVLEHIRLHRMRKGLEVFFEHREEMLMRLTFYLDLLEYRMHLDDLHSPGPGPNHMGWSSFKDEDENAETLQATDCQFYQSLSQPGALTSDEKARPETQDALRMYTEYGGDAHGMFADAPPPGGFFDPFDQPGATPGTEVQGSGGWVQQLVPHQKPPEPGLAMNPVEGFQQEVRYQEKMAKMEQKKEEQLVKDYQKHAGQGKGAGLAPTGLEFSSYQAHMAAFPSSQCSSSTSSDIEEEPAEQQGFFLHSTSSHAIGSEDRQQLASSPCREHADVKPVSVEERAAGTPSLPSANVALLPRDVPEPQCPSSRSPGHMCPPPTVGEKELGAQDALVCSHSRRCSRTTSSRLEACQDEATVFRSAVGRDRTADSGAKHNLSERDSGTPDSTTGVGLHAGKPYQARTKASCFQTSSARQGACPPTRRNLLRRLSDRLREAIEESETLLARHTSYASQSGATDGVPAGARSDFFEDKQNRFNRSASAGLPEAQLQKDGDDADTSGRASTSHSTDVGSHVADSRDGAAPNRSATTFASLLRRIAHQARALEAQVQQQLRGGLKSAGGRQEVRRSRKGLRPTQLSAGTGKGQLNGVASSGKLCAAVGGQEDTDHGPNIDRERGRGDGVAVESHSERAHTPAVQGGSREGRGQDKSMKKMKKKELERQLRYKEEMRQRVYARLEALAGERAARARAEAREEGLRLLVEAEKRGRGQLSATTPGSLLFSGGESQAKAESATIVRPLELQTCSAVVRETGSKKQREVPEKPEAERRTDDGTSDTAYTSPSDVSEAYVSLWSGSGSEEDGWATSPFAASAAGTQTSDASDRVPALTEKNLSRVGNSFRAEVVEGQRSLVEGSKSMMESPQWLPKNEVTTVNSRSLSSSGEPASSGEGETSEKPVHGSFKCVTGRARLLELSSHGLKKRNKNLCEEKGDKKTSLSSSPLHDQRPGDEENQREDVTCGTPCTLENMRTTEQANVSVPDGKRGAPDKVVLRIDEPTGQSVERRENEVDDAQSSVTSRGSSVSSEDEKDTLSGSLPPSDFEEEPYGLQEGFSWGRFNGGDSSAPEEDTVEDGREFIWDAATQKAAGCSSEPWHVYVPRTLSISPEFGKAQRRRRKEEKLCVTRKARTHNGDKKGRRRRLLQEDGRRWRRKERQESDDPVACQEDDKETSGIAAGEAMGQQLPLAELYKLLGRNQLPRSHRGSSSPSSNRVLNGATVRVRKKNVFSSFPASFDSSSGHSFREQPGNNEGRRATADETLHHTAYGIVPQAREGSARAVDQRRGFRTSDDFPGGQRRRSRTGSGCGLLASPGTTSARMRARYKQCREKARRSQCSMLFHTTGRDDAHAPAPSHVAGLRHESEQNDRVTFSAADRSHTETAGGRTEASKGGQRLFAQTAEHLMMYQMDYDNMPQKQINMGWDSNQRPPPPTVAELNRAAPEGMRWDPLAQTYQYDYCNPFSDEGYGNRAAGAIQQKGELARVELNAGRQADYHIGKGAYRVNEKTGAHDYIDGPQKDLYGMYGAMDHIDKKRDKRPKGSRPEGWDVNYAKEKYERGVPAGFIAEPAQEEDQTEENLLAGMLKAPTRESPEYLAFDGGVDIGALGLAPEKSAGKRAKVARVGHREGGEGEPDLEGLAAEENGYHVEERALVASGAGDVGGQLGAFRAGPPTEWHRPSPTGGYAADQMAKWKWYYRMVSRASSLGDVVKGVHALEGRFIRRVYR</sequence>
<comment type="caution">
    <text evidence="3">The sequence shown here is derived from an EMBL/GenBank/DDBJ whole genome shotgun (WGS) entry which is preliminary data.</text>
</comment>
<proteinExistence type="predicted"/>
<dbReference type="InterPro" id="IPR035892">
    <property type="entry name" value="C2_domain_sf"/>
</dbReference>
<feature type="compositionally biased region" description="Basic and acidic residues" evidence="1">
    <location>
        <begin position="2323"/>
        <end position="2333"/>
    </location>
</feature>
<evidence type="ECO:0000313" key="3">
    <source>
        <dbReference type="EMBL" id="PHJ25782.1"/>
    </source>
</evidence>
<feature type="region of interest" description="Disordered" evidence="1">
    <location>
        <begin position="1"/>
        <end position="26"/>
    </location>
</feature>
<feature type="compositionally biased region" description="Basic and acidic residues" evidence="1">
    <location>
        <begin position="1656"/>
        <end position="1670"/>
    </location>
</feature>
<feature type="compositionally biased region" description="Low complexity" evidence="1">
    <location>
        <begin position="72"/>
        <end position="94"/>
    </location>
</feature>
<feature type="region of interest" description="Disordered" evidence="1">
    <location>
        <begin position="2153"/>
        <end position="2220"/>
    </location>
</feature>
<protein>
    <submittedName>
        <fullName evidence="3">C2 domain-containing</fullName>
    </submittedName>
</protein>
<keyword evidence="4" id="KW-1185">Reference proteome</keyword>
<dbReference type="SUPFAM" id="SSF49562">
    <property type="entry name" value="C2 domain (Calcium/lipid-binding domain, CaLB)"/>
    <property type="match status" value="1"/>
</dbReference>
<dbReference type="InterPro" id="IPR052299">
    <property type="entry name" value="CEP76"/>
</dbReference>
<feature type="compositionally biased region" description="Basic residues" evidence="1">
    <location>
        <begin position="2156"/>
        <end position="2185"/>
    </location>
</feature>
<feature type="compositionally biased region" description="Basic and acidic residues" evidence="1">
    <location>
        <begin position="1990"/>
        <end position="2004"/>
    </location>
</feature>
<feature type="compositionally biased region" description="Basic and acidic residues" evidence="1">
    <location>
        <begin position="2027"/>
        <end position="2053"/>
    </location>
</feature>
<dbReference type="OrthoDB" id="5527234at2759"/>
<organism evidence="3 4">
    <name type="scientific">Cystoisospora suis</name>
    <dbReference type="NCBI Taxonomy" id="483139"/>
    <lineage>
        <taxon>Eukaryota</taxon>
        <taxon>Sar</taxon>
        <taxon>Alveolata</taxon>
        <taxon>Apicomplexa</taxon>
        <taxon>Conoidasida</taxon>
        <taxon>Coccidia</taxon>
        <taxon>Eucoccidiorida</taxon>
        <taxon>Eimeriorina</taxon>
        <taxon>Sarcocystidae</taxon>
        <taxon>Cystoisospora</taxon>
    </lineage>
</organism>
<name>A0A2C6LGQ0_9APIC</name>
<evidence type="ECO:0000313" key="4">
    <source>
        <dbReference type="Proteomes" id="UP000221165"/>
    </source>
</evidence>
<feature type="region of interest" description="Disordered" evidence="1">
    <location>
        <begin position="2311"/>
        <end position="2357"/>
    </location>
</feature>